<dbReference type="OrthoDB" id="2431604at2759"/>
<dbReference type="InParanoid" id="A0A163J2K4"/>
<dbReference type="EMBL" id="LT551273">
    <property type="protein sequence ID" value="SAL96785.1"/>
    <property type="molecule type" value="Genomic_DNA"/>
</dbReference>
<dbReference type="Proteomes" id="UP000078561">
    <property type="component" value="Unassembled WGS sequence"/>
</dbReference>
<feature type="compositionally biased region" description="Polar residues" evidence="1">
    <location>
        <begin position="221"/>
        <end position="232"/>
    </location>
</feature>
<feature type="compositionally biased region" description="Pro residues" evidence="1">
    <location>
        <begin position="273"/>
        <end position="282"/>
    </location>
</feature>
<accession>A0A163J2K4</accession>
<feature type="compositionally biased region" description="Basic and acidic residues" evidence="1">
    <location>
        <begin position="208"/>
        <end position="219"/>
    </location>
</feature>
<feature type="region of interest" description="Disordered" evidence="1">
    <location>
        <begin position="204"/>
        <end position="282"/>
    </location>
</feature>
<reference evidence="3" key="1">
    <citation type="submission" date="2016-04" db="EMBL/GenBank/DDBJ databases">
        <authorList>
            <person name="Evans L.H."/>
            <person name="Alamgir A."/>
            <person name="Owens N."/>
            <person name="Weber N.D."/>
            <person name="Virtaneva K."/>
            <person name="Barbian K."/>
            <person name="Babar A."/>
            <person name="Rosenke K."/>
        </authorList>
    </citation>
    <scope>NUCLEOTIDE SEQUENCE [LARGE SCALE GENOMIC DNA]</scope>
    <source>
        <strain evidence="3">CBS 101.48</strain>
    </source>
</reference>
<organism evidence="3">
    <name type="scientific">Absidia glauca</name>
    <name type="common">Pin mould</name>
    <dbReference type="NCBI Taxonomy" id="4829"/>
    <lineage>
        <taxon>Eukaryota</taxon>
        <taxon>Fungi</taxon>
        <taxon>Fungi incertae sedis</taxon>
        <taxon>Mucoromycota</taxon>
        <taxon>Mucoromycotina</taxon>
        <taxon>Mucoromycetes</taxon>
        <taxon>Mucorales</taxon>
        <taxon>Cunninghamellaceae</taxon>
        <taxon>Absidia</taxon>
    </lineage>
</organism>
<feature type="transmembrane region" description="Helical" evidence="2">
    <location>
        <begin position="91"/>
        <end position="108"/>
    </location>
</feature>
<feature type="transmembrane region" description="Helical" evidence="2">
    <location>
        <begin position="57"/>
        <end position="79"/>
    </location>
</feature>
<evidence type="ECO:0000313" key="4">
    <source>
        <dbReference type="Proteomes" id="UP000078561"/>
    </source>
</evidence>
<evidence type="ECO:0000313" key="3">
    <source>
        <dbReference type="EMBL" id="SAL96785.1"/>
    </source>
</evidence>
<name>A0A163J2K4_ABSGL</name>
<keyword evidence="2" id="KW-1133">Transmembrane helix</keyword>
<protein>
    <submittedName>
        <fullName evidence="3">Uncharacterized protein</fullName>
    </submittedName>
</protein>
<proteinExistence type="predicted"/>
<keyword evidence="2" id="KW-0472">Membrane</keyword>
<keyword evidence="4" id="KW-1185">Reference proteome</keyword>
<sequence>MMGLAEFALVSRKWKPATLVHKNAAEYTSLLEYIALDLLDTRLNTITELVRTSYPQVWVDSFLFCLAIFFVLLAAAFSIGLQATASQRDKLWYPLLILAVPVFIAFWTSRRRATYYEKLKNCLKEFNSVDTTHQVKWQYRRLREDDTATSLGLPGPLGRWQVVVVIEAIQIDPEDAINHMANEVDMVLPSYHAAVEDVVLDVGPLDQTNRHPGEERDLGNIENSNHPPSSLTYPLPPEYIGASSTPASPSASPASPPSQPRQEMELSTLHTTSPPPTYTYQH</sequence>
<evidence type="ECO:0000256" key="1">
    <source>
        <dbReference type="SAM" id="MobiDB-lite"/>
    </source>
</evidence>
<keyword evidence="2" id="KW-0812">Transmembrane</keyword>
<feature type="compositionally biased region" description="Low complexity" evidence="1">
    <location>
        <begin position="242"/>
        <end position="253"/>
    </location>
</feature>
<gene>
    <name evidence="3" type="primary">ABSGL_02209.1 scaffold 2846</name>
</gene>
<dbReference type="OMA" id="EHHELEP"/>
<evidence type="ECO:0000256" key="2">
    <source>
        <dbReference type="SAM" id="Phobius"/>
    </source>
</evidence>
<dbReference type="AlphaFoldDB" id="A0A163J2K4"/>